<organism evidence="3 4">
    <name type="scientific">Halovenus carboxidivorans</name>
    <dbReference type="NCBI Taxonomy" id="2692199"/>
    <lineage>
        <taxon>Archaea</taxon>
        <taxon>Methanobacteriati</taxon>
        <taxon>Methanobacteriota</taxon>
        <taxon>Stenosarchaea group</taxon>
        <taxon>Halobacteria</taxon>
        <taxon>Halobacteriales</taxon>
        <taxon>Haloarculaceae</taxon>
        <taxon>Halovenus</taxon>
    </lineage>
</organism>
<sequence length="151" mass="17646">MSLDVAVPDPPELEGIDPNEYDDAEVVGDTDYKRDELEQFLEDGAWEEAFRQWAEETDMDESDFEIMLDLEMIQQFDFFWDSFAERVGYHAPGIPENWKERNYHPDIESWGTVSSINASLTELGQIVCDVLKDEYIDWETEYDAPDDLPDF</sequence>
<dbReference type="EMBL" id="WUUT01000001">
    <property type="protein sequence ID" value="MXR50916.1"/>
    <property type="molecule type" value="Genomic_DNA"/>
</dbReference>
<dbReference type="Proteomes" id="UP000466535">
    <property type="component" value="Unassembled WGS sequence"/>
</dbReference>
<evidence type="ECO:0000313" key="4">
    <source>
        <dbReference type="Proteomes" id="UP000466535"/>
    </source>
</evidence>
<dbReference type="AlphaFoldDB" id="A0A6B0T410"/>
<reference evidence="3 4" key="1">
    <citation type="submission" date="2019-12" db="EMBL/GenBank/DDBJ databases">
        <title>Isolation and characterization of three novel carbon monoxide-oxidizing members of Halobacteria from salione crusts and soils.</title>
        <authorList>
            <person name="Myers M.R."/>
            <person name="King G.M."/>
        </authorList>
    </citation>
    <scope>NUCLEOTIDE SEQUENCE [LARGE SCALE GENOMIC DNA]</scope>
    <source>
        <strain evidence="3 4">WSH3</strain>
    </source>
</reference>
<feature type="domain" description="DUF7992" evidence="2">
    <location>
        <begin position="3"/>
        <end position="151"/>
    </location>
</feature>
<comment type="caution">
    <text evidence="3">The sequence shown here is derived from an EMBL/GenBank/DDBJ whole genome shotgun (WGS) entry which is preliminary data.</text>
</comment>
<gene>
    <name evidence="3" type="ORF">GRX03_04745</name>
</gene>
<feature type="compositionally biased region" description="Acidic residues" evidence="1">
    <location>
        <begin position="11"/>
        <end position="23"/>
    </location>
</feature>
<feature type="region of interest" description="Disordered" evidence="1">
    <location>
        <begin position="1"/>
        <end position="23"/>
    </location>
</feature>
<keyword evidence="4" id="KW-1185">Reference proteome</keyword>
<accession>A0A6B0T410</accession>
<evidence type="ECO:0000313" key="3">
    <source>
        <dbReference type="EMBL" id="MXR50916.1"/>
    </source>
</evidence>
<protein>
    <recommendedName>
        <fullName evidence="2">DUF7992 domain-containing protein</fullName>
    </recommendedName>
</protein>
<dbReference type="OrthoDB" id="165952at2157"/>
<evidence type="ECO:0000256" key="1">
    <source>
        <dbReference type="SAM" id="MobiDB-lite"/>
    </source>
</evidence>
<dbReference type="Pfam" id="PF25955">
    <property type="entry name" value="DUF7992"/>
    <property type="match status" value="1"/>
</dbReference>
<dbReference type="RefSeq" id="WP_159763001.1">
    <property type="nucleotide sequence ID" value="NZ_WUUT01000001.1"/>
</dbReference>
<dbReference type="InterPro" id="IPR058305">
    <property type="entry name" value="DUF7992"/>
</dbReference>
<name>A0A6B0T410_9EURY</name>
<evidence type="ECO:0000259" key="2">
    <source>
        <dbReference type="Pfam" id="PF25955"/>
    </source>
</evidence>
<proteinExistence type="predicted"/>